<proteinExistence type="predicted"/>
<evidence type="ECO:0000313" key="5">
    <source>
        <dbReference type="Proteomes" id="UP000325273"/>
    </source>
</evidence>
<dbReference type="NCBIfam" id="TIGR01554">
    <property type="entry name" value="major_cap_HK97"/>
    <property type="match status" value="1"/>
</dbReference>
<comment type="caution">
    <text evidence="4">The sequence shown here is derived from an EMBL/GenBank/DDBJ whole genome shotgun (WGS) entry which is preliminary data.</text>
</comment>
<evidence type="ECO:0000256" key="2">
    <source>
        <dbReference type="SAM" id="Coils"/>
    </source>
</evidence>
<dbReference type="EMBL" id="VTUZ01000001">
    <property type="protein sequence ID" value="KAA1015968.1"/>
    <property type="molecule type" value="Genomic_DNA"/>
</dbReference>
<evidence type="ECO:0000313" key="4">
    <source>
        <dbReference type="EMBL" id="KAA1015968.1"/>
    </source>
</evidence>
<dbReference type="RefSeq" id="WP_149668095.1">
    <property type="nucleotide sequence ID" value="NZ_VTUZ01000001.1"/>
</dbReference>
<dbReference type="AlphaFoldDB" id="A0A5B0HL36"/>
<gene>
    <name evidence="4" type="ORF">FVF58_01040</name>
</gene>
<keyword evidence="2" id="KW-0175">Coiled coil</keyword>
<evidence type="ECO:0000256" key="1">
    <source>
        <dbReference type="ARBA" id="ARBA00004328"/>
    </source>
</evidence>
<name>A0A5B0HL36_9BURK</name>
<reference evidence="4 5" key="1">
    <citation type="submission" date="2019-08" db="EMBL/GenBank/DDBJ databases">
        <title>Paraburkholderia sp. DCY113.</title>
        <authorList>
            <person name="Kang J."/>
        </authorList>
    </citation>
    <scope>NUCLEOTIDE SEQUENCE [LARGE SCALE GENOMIC DNA]</scope>
    <source>
        <strain evidence="4 5">DCY113</strain>
    </source>
</reference>
<dbReference type="Proteomes" id="UP000325273">
    <property type="component" value="Unassembled WGS sequence"/>
</dbReference>
<dbReference type="InterPro" id="IPR054612">
    <property type="entry name" value="Phage_capsid-like_C"/>
</dbReference>
<sequence>MNKTLRALQQRKAQAVQAMRVLADAAAERDMTPEETTEFDRLSAQVQGLNTQIQREEALLEAERDVGVVIPDNARIEVEDNRLADPTRGFATFGSFAQAVRGASMPGSRNVDQRLMIGAAAPATFGNEAGGQDGGFLVPPQFSTEIFTLSLEEDALLPRTDSNPIGGNSMVFPKDETTPWGTDGVRAYWQAEASVATATKPKLGVSTMRLHKLMALVPITDELLDDATALAAYLPGLTARSIRWKTDEAILFGAANGQPQGVFQSKALVVVAKETGQATKTLLPANIINMVTRLPAGSFGRSFWLMNPDVLPSLDQMALGNYPIYMPVGGGVGGMQVSPYGMLKGRPIFTSEHASAFSSQSDVSLLDLSYYRSITSRGGMQTATSMHLYFDADATAFRTTFRVDGAPKLENPITPPKSTTTRSPFVTLAAR</sequence>
<dbReference type="Pfam" id="PF05065">
    <property type="entry name" value="Phage_capsid"/>
    <property type="match status" value="1"/>
</dbReference>
<dbReference type="Gene3D" id="3.30.2400.10">
    <property type="entry name" value="Major capsid protein gp5"/>
    <property type="match status" value="1"/>
</dbReference>
<dbReference type="SUPFAM" id="SSF56563">
    <property type="entry name" value="Major capsid protein gp5"/>
    <property type="match status" value="1"/>
</dbReference>
<organism evidence="4 5">
    <name type="scientific">Paraburkholderia panacisoli</name>
    <dbReference type="NCBI Taxonomy" id="2603818"/>
    <lineage>
        <taxon>Bacteria</taxon>
        <taxon>Pseudomonadati</taxon>
        <taxon>Pseudomonadota</taxon>
        <taxon>Betaproteobacteria</taxon>
        <taxon>Burkholderiales</taxon>
        <taxon>Burkholderiaceae</taxon>
        <taxon>Paraburkholderia</taxon>
    </lineage>
</organism>
<feature type="coiled-coil region" evidence="2">
    <location>
        <begin position="39"/>
        <end position="66"/>
    </location>
</feature>
<protein>
    <submittedName>
        <fullName evidence="4">Phage major capsid protein</fullName>
    </submittedName>
</protein>
<comment type="subcellular location">
    <subcellularLocation>
        <location evidence="1">Virion</location>
    </subcellularLocation>
</comment>
<keyword evidence="5" id="KW-1185">Reference proteome</keyword>
<evidence type="ECO:0000259" key="3">
    <source>
        <dbReference type="Pfam" id="PF05065"/>
    </source>
</evidence>
<accession>A0A5B0HL36</accession>
<dbReference type="Gene3D" id="3.30.2320.10">
    <property type="entry name" value="hypothetical protein PF0899 domain"/>
    <property type="match status" value="1"/>
</dbReference>
<dbReference type="InterPro" id="IPR024455">
    <property type="entry name" value="Phage_capsid"/>
</dbReference>
<feature type="domain" description="Phage capsid-like C-terminal" evidence="3">
    <location>
        <begin position="134"/>
        <end position="417"/>
    </location>
</feature>